<keyword evidence="3" id="KW-0233">DNA recombination</keyword>
<evidence type="ECO:0000313" key="7">
    <source>
        <dbReference type="EMBL" id="EPD32601.1"/>
    </source>
</evidence>
<dbReference type="PANTHER" id="PTHR30349">
    <property type="entry name" value="PHAGE INTEGRASE-RELATED"/>
    <property type="match status" value="1"/>
</dbReference>
<dbReference type="AlphaFoldDB" id="S2W0E2"/>
<keyword evidence="2 4" id="KW-0238">DNA-binding</keyword>
<dbReference type="InterPro" id="IPR002104">
    <property type="entry name" value="Integrase_catalytic"/>
</dbReference>
<evidence type="ECO:0000256" key="3">
    <source>
        <dbReference type="ARBA" id="ARBA00023172"/>
    </source>
</evidence>
<reference evidence="7 8" key="1">
    <citation type="submission" date="2013-04" db="EMBL/GenBank/DDBJ databases">
        <title>The Genome Sequence of Propionimicrobium lymphophilum ACS-093-V-SCH5.</title>
        <authorList>
            <consortium name="The Broad Institute Genomics Platform"/>
            <person name="Earl A."/>
            <person name="Ward D."/>
            <person name="Feldgarden M."/>
            <person name="Gevers D."/>
            <person name="Saerens B."/>
            <person name="Vaneechoutte M."/>
            <person name="Walker B."/>
            <person name="Young S."/>
            <person name="Zeng Q."/>
            <person name="Gargeya S."/>
            <person name="Fitzgerald M."/>
            <person name="Haas B."/>
            <person name="Abouelleil A."/>
            <person name="Allen A.W."/>
            <person name="Alvarado L."/>
            <person name="Arachchi H.M."/>
            <person name="Berlin A.M."/>
            <person name="Chapman S.B."/>
            <person name="Gainer-Dewar J."/>
            <person name="Goldberg J."/>
            <person name="Griggs A."/>
            <person name="Gujja S."/>
            <person name="Hansen M."/>
            <person name="Howarth C."/>
            <person name="Imamovic A."/>
            <person name="Ireland A."/>
            <person name="Larimer J."/>
            <person name="McCowan C."/>
            <person name="Murphy C."/>
            <person name="Pearson M."/>
            <person name="Poon T.W."/>
            <person name="Priest M."/>
            <person name="Roberts A."/>
            <person name="Saif S."/>
            <person name="Shea T."/>
            <person name="Sisk P."/>
            <person name="Sykes S."/>
            <person name="Wortman J."/>
            <person name="Nusbaum C."/>
            <person name="Birren B."/>
        </authorList>
    </citation>
    <scope>NUCLEOTIDE SEQUENCE [LARGE SCALE GENOMIC DNA]</scope>
    <source>
        <strain evidence="7 8">ACS-093-V-SCH5</strain>
    </source>
</reference>
<dbReference type="Gene3D" id="1.10.150.130">
    <property type="match status" value="1"/>
</dbReference>
<dbReference type="InterPro" id="IPR010998">
    <property type="entry name" value="Integrase_recombinase_N"/>
</dbReference>
<feature type="domain" description="Core-binding (CB)" evidence="6">
    <location>
        <begin position="22"/>
        <end position="99"/>
    </location>
</feature>
<dbReference type="InterPro" id="IPR050090">
    <property type="entry name" value="Tyrosine_recombinase_XerCD"/>
</dbReference>
<comment type="caution">
    <text evidence="7">The sequence shown here is derived from an EMBL/GenBank/DDBJ whole genome shotgun (WGS) entry which is preliminary data.</text>
</comment>
<evidence type="ECO:0000259" key="6">
    <source>
        <dbReference type="PROSITE" id="PS51900"/>
    </source>
</evidence>
<organism evidence="7 8">
    <name type="scientific">Propionimicrobium lymphophilum ACS-093-V-SCH5</name>
    <dbReference type="NCBI Taxonomy" id="883161"/>
    <lineage>
        <taxon>Bacteria</taxon>
        <taxon>Bacillati</taxon>
        <taxon>Actinomycetota</taxon>
        <taxon>Actinomycetes</taxon>
        <taxon>Propionibacteriales</taxon>
        <taxon>Propionibacteriaceae</taxon>
        <taxon>Propionimicrobium</taxon>
    </lineage>
</organism>
<dbReference type="Pfam" id="PF00589">
    <property type="entry name" value="Phage_integrase"/>
    <property type="match status" value="1"/>
</dbReference>
<dbReference type="EMBL" id="AGZR01000008">
    <property type="protein sequence ID" value="EPD32601.1"/>
    <property type="molecule type" value="Genomic_DNA"/>
</dbReference>
<dbReference type="GO" id="GO:0006310">
    <property type="term" value="P:DNA recombination"/>
    <property type="evidence" value="ECO:0007669"/>
    <property type="project" value="UniProtKB-KW"/>
</dbReference>
<name>S2W0E2_9ACTN</name>
<dbReference type="GO" id="GO:0003677">
    <property type="term" value="F:DNA binding"/>
    <property type="evidence" value="ECO:0007669"/>
    <property type="project" value="UniProtKB-UniRule"/>
</dbReference>
<dbReference type="CDD" id="cd01189">
    <property type="entry name" value="INT_ICEBs1_C_like"/>
    <property type="match status" value="1"/>
</dbReference>
<dbReference type="STRING" id="883161.HMPREF9306_01300"/>
<evidence type="ECO:0000259" key="5">
    <source>
        <dbReference type="PROSITE" id="PS51898"/>
    </source>
</evidence>
<feature type="domain" description="Tyr recombinase" evidence="5">
    <location>
        <begin position="130"/>
        <end position="326"/>
    </location>
</feature>
<dbReference type="Proteomes" id="UP000014417">
    <property type="component" value="Unassembled WGS sequence"/>
</dbReference>
<dbReference type="SUPFAM" id="SSF56349">
    <property type="entry name" value="DNA breaking-rejoining enzymes"/>
    <property type="match status" value="1"/>
</dbReference>
<dbReference type="PROSITE" id="PS51900">
    <property type="entry name" value="CB"/>
    <property type="match status" value="1"/>
</dbReference>
<dbReference type="GO" id="GO:0015074">
    <property type="term" value="P:DNA integration"/>
    <property type="evidence" value="ECO:0007669"/>
    <property type="project" value="InterPro"/>
</dbReference>
<accession>S2W0E2</accession>
<evidence type="ECO:0000256" key="2">
    <source>
        <dbReference type="ARBA" id="ARBA00023125"/>
    </source>
</evidence>
<dbReference type="PATRIC" id="fig|883161.3.peg.1294"/>
<dbReference type="Gene3D" id="1.10.443.10">
    <property type="entry name" value="Intergrase catalytic core"/>
    <property type="match status" value="1"/>
</dbReference>
<dbReference type="PROSITE" id="PS51898">
    <property type="entry name" value="TYR_RECOMBINASE"/>
    <property type="match status" value="1"/>
</dbReference>
<evidence type="ECO:0008006" key="9">
    <source>
        <dbReference type="Google" id="ProtNLM"/>
    </source>
</evidence>
<dbReference type="HOGENOM" id="CLU_027562_17_5_11"/>
<dbReference type="PANTHER" id="PTHR30349:SF64">
    <property type="entry name" value="PROPHAGE INTEGRASE INTD-RELATED"/>
    <property type="match status" value="1"/>
</dbReference>
<keyword evidence="8" id="KW-1185">Reference proteome</keyword>
<gene>
    <name evidence="7" type="ORF">HMPREF9306_01300</name>
</gene>
<sequence length="337" mass="38976">MQHAEIYEHRWKPSNPNDRQQPLFSEYAKHCLNNRVLSPKTRNEYERHLDGRLSFFGPYPLDRITPKMVKEWFNEQGNENPSERKHAYDLLRSIFNDACKDDLDTDEEAWLAKNPARLTNKTLNRGMTKKEMKPATLDELETIIHEMPKRYEAMTLVAVWCGIRFGELTELRRKDIEIFFNEENERKEGTLHIRRAVTWSRNIPIVKEPKSTAGARDVAIPPHIIHSLLKHIEKYAEPGPEGLVFPAVEGGGHMRSGALYKVYRRARKVAGRPDLRWHDLRHTAATMAAQKGATLAELMRRLGHSSPQAAMIYQHATDERDKAIAEKLSEMAARINK</sequence>
<proteinExistence type="inferred from homology"/>
<comment type="similarity">
    <text evidence="1">Belongs to the 'phage' integrase family.</text>
</comment>
<dbReference type="InterPro" id="IPR044068">
    <property type="entry name" value="CB"/>
</dbReference>
<dbReference type="InterPro" id="IPR013762">
    <property type="entry name" value="Integrase-like_cat_sf"/>
</dbReference>
<evidence type="ECO:0000256" key="1">
    <source>
        <dbReference type="ARBA" id="ARBA00008857"/>
    </source>
</evidence>
<evidence type="ECO:0000256" key="4">
    <source>
        <dbReference type="PROSITE-ProRule" id="PRU01248"/>
    </source>
</evidence>
<dbReference type="InterPro" id="IPR011010">
    <property type="entry name" value="DNA_brk_join_enz"/>
</dbReference>
<evidence type="ECO:0000313" key="8">
    <source>
        <dbReference type="Proteomes" id="UP000014417"/>
    </source>
</evidence>
<protein>
    <recommendedName>
        <fullName evidence="9">Tyr recombinase domain-containing protein</fullName>
    </recommendedName>
</protein>